<dbReference type="InterPro" id="IPR027304">
    <property type="entry name" value="Trigger_fact/SurA_dom_sf"/>
</dbReference>
<dbReference type="Gene3D" id="3.10.50.40">
    <property type="match status" value="1"/>
</dbReference>
<dbReference type="EMBL" id="QMIE01000014">
    <property type="protein sequence ID" value="TVM15861.1"/>
    <property type="molecule type" value="Genomic_DNA"/>
</dbReference>
<keyword evidence="3" id="KW-1185">Reference proteome</keyword>
<feature type="compositionally biased region" description="Basic and acidic residues" evidence="1">
    <location>
        <begin position="335"/>
        <end position="348"/>
    </location>
</feature>
<evidence type="ECO:0000313" key="2">
    <source>
        <dbReference type="EMBL" id="TVM15861.1"/>
    </source>
</evidence>
<name>A0A7M3MD16_9BACT</name>
<dbReference type="PANTHER" id="PTHR47245">
    <property type="entry name" value="PEPTIDYLPROLYL ISOMERASE"/>
    <property type="match status" value="1"/>
</dbReference>
<keyword evidence="2" id="KW-0413">Isomerase</keyword>
<organism evidence="2 3">
    <name type="scientific">Oceanidesulfovibrio indonesiensis</name>
    <dbReference type="NCBI Taxonomy" id="54767"/>
    <lineage>
        <taxon>Bacteria</taxon>
        <taxon>Pseudomonadati</taxon>
        <taxon>Thermodesulfobacteriota</taxon>
        <taxon>Desulfovibrionia</taxon>
        <taxon>Desulfovibrionales</taxon>
        <taxon>Desulfovibrionaceae</taxon>
        <taxon>Oceanidesulfovibrio</taxon>
    </lineage>
</organism>
<comment type="caution">
    <text evidence="2">The sequence shown here is derived from an EMBL/GenBank/DDBJ whole genome shotgun (WGS) entry which is preliminary data.</text>
</comment>
<dbReference type="OrthoDB" id="5454722at2"/>
<dbReference type="InterPro" id="IPR050245">
    <property type="entry name" value="PrsA_foldase"/>
</dbReference>
<dbReference type="InterPro" id="IPR046357">
    <property type="entry name" value="PPIase_dom_sf"/>
</dbReference>
<evidence type="ECO:0000256" key="1">
    <source>
        <dbReference type="SAM" id="MobiDB-lite"/>
    </source>
</evidence>
<proteinExistence type="predicted"/>
<dbReference type="GO" id="GO:0003755">
    <property type="term" value="F:peptidyl-prolyl cis-trans isomerase activity"/>
    <property type="evidence" value="ECO:0007669"/>
    <property type="project" value="InterPro"/>
</dbReference>
<feature type="region of interest" description="Disordered" evidence="1">
    <location>
        <begin position="314"/>
        <end position="365"/>
    </location>
</feature>
<dbReference type="PROSITE" id="PS51257">
    <property type="entry name" value="PROKAR_LIPOPROTEIN"/>
    <property type="match status" value="1"/>
</dbReference>
<dbReference type="AlphaFoldDB" id="A0A7M3MD16"/>
<reference evidence="2 3" key="1">
    <citation type="submission" date="2018-06" db="EMBL/GenBank/DDBJ databases">
        <title>Complete genome of Desulfovibrio indonesiensis P37SLT.</title>
        <authorList>
            <person name="Crispim J.S."/>
            <person name="Vidigal P.M.P."/>
            <person name="Silva L.C.F."/>
            <person name="Laguardia C.N."/>
            <person name="Araujo L.C."/>
            <person name="Dias R.S."/>
            <person name="Sousa M.P."/>
            <person name="Paula S.O."/>
            <person name="Silva C."/>
        </authorList>
    </citation>
    <scope>NUCLEOTIDE SEQUENCE [LARGE SCALE GENOMIC DNA]</scope>
    <source>
        <strain evidence="2 3">P37SLT</strain>
    </source>
</reference>
<dbReference type="PANTHER" id="PTHR47245:SF2">
    <property type="entry name" value="PEPTIDYL-PROLYL CIS-TRANS ISOMERASE HP_0175-RELATED"/>
    <property type="match status" value="1"/>
</dbReference>
<dbReference type="Gene3D" id="1.10.4030.10">
    <property type="entry name" value="Porin chaperone SurA, peptide-binding domain"/>
    <property type="match status" value="1"/>
</dbReference>
<dbReference type="Proteomes" id="UP000448292">
    <property type="component" value="Unassembled WGS sequence"/>
</dbReference>
<dbReference type="Pfam" id="PF13623">
    <property type="entry name" value="SurA_N_2"/>
    <property type="match status" value="1"/>
</dbReference>
<accession>A0A7M3MD16</accession>
<evidence type="ECO:0000313" key="3">
    <source>
        <dbReference type="Proteomes" id="UP000448292"/>
    </source>
</evidence>
<gene>
    <name evidence="2" type="ORF">DPQ33_14245</name>
</gene>
<sequence>MNSSMLRIVIFAVALFALIAASGCDYEEPREEGVVARVNGEPIYLHELENAYDIQHLGWTADSELTVGRLRSQYGKVLTTLIVQKLVEQELQSRGIAVPPERVNQAEAQVRVDYPKDEFEKILVEEYIDLDAWREHLRASIAKQVFMEEVLRPRITLDYDEIEAYYKAHREEFNRPARIQFALISGPERRMVRDAATLYLEGGDERQLRQAYPRVSLQEMTVRKDRLPSHWQEALESLDPSEASSVTAGQSGFETIILKQRFAAETLDAARAYPIVERILLERKQQTAFEGWLEDKLDNATVLISEHLIPGASEEESLPVRGAEETEPRPYWGEAPERDQPDEERVPESELVPDALDGQNAGADN</sequence>
<protein>
    <submittedName>
        <fullName evidence="2">Peptidyl-prolyl cis-trans isomerase</fullName>
    </submittedName>
</protein>
<dbReference type="SUPFAM" id="SSF109998">
    <property type="entry name" value="Triger factor/SurA peptide-binding domain-like"/>
    <property type="match status" value="1"/>
</dbReference>